<name>A0A2G9YRW6_9BACT</name>
<evidence type="ECO:0000256" key="6">
    <source>
        <dbReference type="ARBA" id="ARBA00022989"/>
    </source>
</evidence>
<dbReference type="HAMAP" id="MF_00422">
    <property type="entry name" value="SecE"/>
    <property type="match status" value="1"/>
</dbReference>
<dbReference type="NCBIfam" id="TIGR00964">
    <property type="entry name" value="secE_bact"/>
    <property type="match status" value="1"/>
</dbReference>
<dbReference type="GO" id="GO:0008320">
    <property type="term" value="F:protein transmembrane transporter activity"/>
    <property type="evidence" value="ECO:0007669"/>
    <property type="project" value="UniProtKB-UniRule"/>
</dbReference>
<reference evidence="10 11" key="1">
    <citation type="submission" date="2017-09" db="EMBL/GenBank/DDBJ databases">
        <title>Depth-based differentiation of microbial function through sediment-hosted aquifers and enrichment of novel symbionts in the deep terrestrial subsurface.</title>
        <authorList>
            <person name="Probst A.J."/>
            <person name="Ladd B."/>
            <person name="Jarett J.K."/>
            <person name="Geller-Mcgrath D.E."/>
            <person name="Sieber C.M."/>
            <person name="Emerson J.B."/>
            <person name="Anantharaman K."/>
            <person name="Thomas B.C."/>
            <person name="Malmstrom R."/>
            <person name="Stieglmeier M."/>
            <person name="Klingl A."/>
            <person name="Woyke T."/>
            <person name="Ryan C.M."/>
            <person name="Banfield J.F."/>
        </authorList>
    </citation>
    <scope>NUCLEOTIDE SEQUENCE [LARGE SCALE GENOMIC DNA]</scope>
    <source>
        <strain evidence="10">CG23_combo_of_CG06-09_8_20_14_all_40_13</strain>
    </source>
</reference>
<dbReference type="PANTHER" id="PTHR33910:SF1">
    <property type="entry name" value="PROTEIN TRANSLOCASE SUBUNIT SECE"/>
    <property type="match status" value="1"/>
</dbReference>
<evidence type="ECO:0000313" key="11">
    <source>
        <dbReference type="Proteomes" id="UP000231567"/>
    </source>
</evidence>
<evidence type="ECO:0000256" key="7">
    <source>
        <dbReference type="ARBA" id="ARBA00023010"/>
    </source>
</evidence>
<comment type="similarity">
    <text evidence="9">Belongs to the SecE/SEC61-gamma family.</text>
</comment>
<accession>A0A2G9YRW6</accession>
<dbReference type="GO" id="GO:0043952">
    <property type="term" value="P:protein transport by the Sec complex"/>
    <property type="evidence" value="ECO:0007669"/>
    <property type="project" value="UniProtKB-UniRule"/>
</dbReference>
<comment type="caution">
    <text evidence="10">The sequence shown here is derived from an EMBL/GenBank/DDBJ whole genome shotgun (WGS) entry which is preliminary data.</text>
</comment>
<dbReference type="InterPro" id="IPR005807">
    <property type="entry name" value="SecE_bac"/>
</dbReference>
<comment type="subcellular location">
    <subcellularLocation>
        <location evidence="9">Cell membrane</location>
        <topology evidence="9">Single-pass membrane protein</topology>
    </subcellularLocation>
    <subcellularLocation>
        <location evidence="1">Membrane</location>
    </subcellularLocation>
</comment>
<dbReference type="EMBL" id="PCRM01000005">
    <property type="protein sequence ID" value="PIP21932.1"/>
    <property type="molecule type" value="Genomic_DNA"/>
</dbReference>
<dbReference type="InterPro" id="IPR001901">
    <property type="entry name" value="Translocase_SecE/Sec61-g"/>
</dbReference>
<evidence type="ECO:0000256" key="4">
    <source>
        <dbReference type="ARBA" id="ARBA00022692"/>
    </source>
</evidence>
<comment type="function">
    <text evidence="9">Essential subunit of the Sec protein translocation channel SecYEG. Clamps together the 2 halves of SecY. May contact the channel plug during translocation.</text>
</comment>
<comment type="subunit">
    <text evidence="9">Component of the Sec protein translocase complex. Heterotrimer consisting of SecY, SecE and SecG subunits. The heterotrimers can form oligomers, although 1 heterotrimer is thought to be able to translocate proteins. Interacts with the ribosome. Interacts with SecDF, and other proteins may be involved. Interacts with SecA.</text>
</comment>
<keyword evidence="5 9" id="KW-0653">Protein transport</keyword>
<keyword evidence="8 9" id="KW-0472">Membrane</keyword>
<keyword evidence="3 9" id="KW-1003">Cell membrane</keyword>
<dbReference type="AlphaFoldDB" id="A0A2G9YRW6"/>
<dbReference type="Gene3D" id="1.20.5.1030">
    <property type="entry name" value="Preprotein translocase secy subunit"/>
    <property type="match status" value="1"/>
</dbReference>
<keyword evidence="2 9" id="KW-0813">Transport</keyword>
<dbReference type="GO" id="GO:0005886">
    <property type="term" value="C:plasma membrane"/>
    <property type="evidence" value="ECO:0007669"/>
    <property type="project" value="UniProtKB-SubCell"/>
</dbReference>
<sequence length="62" mass="7281">MTIFSQIKDYFVQAYLELRKVSWPSRQEIFSHTIMVLVSIVITMLVILMVDLGLSKFVQLLF</sequence>
<evidence type="ECO:0000256" key="1">
    <source>
        <dbReference type="ARBA" id="ARBA00004370"/>
    </source>
</evidence>
<keyword evidence="7 9" id="KW-0811">Translocation</keyword>
<dbReference type="Pfam" id="PF00584">
    <property type="entry name" value="SecE"/>
    <property type="match status" value="1"/>
</dbReference>
<evidence type="ECO:0000256" key="3">
    <source>
        <dbReference type="ARBA" id="ARBA00022475"/>
    </source>
</evidence>
<evidence type="ECO:0000256" key="8">
    <source>
        <dbReference type="ARBA" id="ARBA00023136"/>
    </source>
</evidence>
<dbReference type="GO" id="GO:0006605">
    <property type="term" value="P:protein targeting"/>
    <property type="evidence" value="ECO:0007669"/>
    <property type="project" value="UniProtKB-UniRule"/>
</dbReference>
<proteinExistence type="inferred from homology"/>
<dbReference type="InterPro" id="IPR038379">
    <property type="entry name" value="SecE_sf"/>
</dbReference>
<dbReference type="PANTHER" id="PTHR33910">
    <property type="entry name" value="PROTEIN TRANSLOCASE SUBUNIT SECE"/>
    <property type="match status" value="1"/>
</dbReference>
<feature type="transmembrane region" description="Helical" evidence="9">
    <location>
        <begin position="29"/>
        <end position="54"/>
    </location>
</feature>
<organism evidence="10 11">
    <name type="scientific">Candidatus Nealsonbacteria bacterium CG23_combo_of_CG06-09_8_20_14_all_40_13</name>
    <dbReference type="NCBI Taxonomy" id="1974724"/>
    <lineage>
        <taxon>Bacteria</taxon>
        <taxon>Candidatus Nealsoniibacteriota</taxon>
    </lineage>
</organism>
<evidence type="ECO:0000256" key="2">
    <source>
        <dbReference type="ARBA" id="ARBA00022448"/>
    </source>
</evidence>
<keyword evidence="4 9" id="KW-0812">Transmembrane</keyword>
<evidence type="ECO:0000256" key="9">
    <source>
        <dbReference type="HAMAP-Rule" id="MF_00422"/>
    </source>
</evidence>
<evidence type="ECO:0000256" key="5">
    <source>
        <dbReference type="ARBA" id="ARBA00022927"/>
    </source>
</evidence>
<dbReference type="PROSITE" id="PS01067">
    <property type="entry name" value="SECE_SEC61G"/>
    <property type="match status" value="1"/>
</dbReference>
<keyword evidence="6 9" id="KW-1133">Transmembrane helix</keyword>
<protein>
    <recommendedName>
        <fullName evidence="9">Protein translocase subunit SecE</fullName>
    </recommendedName>
</protein>
<dbReference type="GO" id="GO:0009306">
    <property type="term" value="P:protein secretion"/>
    <property type="evidence" value="ECO:0007669"/>
    <property type="project" value="UniProtKB-UniRule"/>
</dbReference>
<dbReference type="GO" id="GO:0065002">
    <property type="term" value="P:intracellular protein transmembrane transport"/>
    <property type="evidence" value="ECO:0007669"/>
    <property type="project" value="UniProtKB-UniRule"/>
</dbReference>
<gene>
    <name evidence="9 10" type="primary">secE</name>
    <name evidence="10" type="ORF">COX39_00230</name>
</gene>
<evidence type="ECO:0000313" key="10">
    <source>
        <dbReference type="EMBL" id="PIP21932.1"/>
    </source>
</evidence>
<dbReference type="Proteomes" id="UP000231567">
    <property type="component" value="Unassembled WGS sequence"/>
</dbReference>